<name>A0ABT9NLU2_9ACTN</name>
<evidence type="ECO:0008006" key="3">
    <source>
        <dbReference type="Google" id="ProtNLM"/>
    </source>
</evidence>
<organism evidence="1 2">
    <name type="scientific">Nocardioides massiliensis</name>
    <dbReference type="NCBI Taxonomy" id="1325935"/>
    <lineage>
        <taxon>Bacteria</taxon>
        <taxon>Bacillati</taxon>
        <taxon>Actinomycetota</taxon>
        <taxon>Actinomycetes</taxon>
        <taxon>Propionibacteriales</taxon>
        <taxon>Nocardioidaceae</taxon>
        <taxon>Nocardioides</taxon>
    </lineage>
</organism>
<dbReference type="EMBL" id="JAUSQM010000001">
    <property type="protein sequence ID" value="MDP9820790.1"/>
    <property type="molecule type" value="Genomic_DNA"/>
</dbReference>
<dbReference type="RefSeq" id="WP_068122706.1">
    <property type="nucleotide sequence ID" value="NZ_CCXJ01000606.1"/>
</dbReference>
<evidence type="ECO:0000313" key="2">
    <source>
        <dbReference type="Proteomes" id="UP001240447"/>
    </source>
</evidence>
<sequence>MSSPFTMLLSGDLMVKDADRMADLLVQKVGAQGHANWRQAFPGHPYVAHFLRTHKSLAVAPTRLEPQGHLDAPNEGDPMFPVYLHSLEEFQGVSRPIKTHATVLITEDLEAMVQRLHERRVPFRVARLTPEMPFDRIWLGCLPEDPRYRPDVDGGLCIEIMAAGPLQLPESTYDVPAPEPRDPQPADLVRVVARGFLVRDLDAILALLSENLEWSPTTIEEFPEEGLRRARMGFSLGHSGTLDLIEPTKWATDESRYLYNWGPGPYYIRLSAIDLDAKAQDLTERGTRFTRHSLGSAGGELIRIDPDELDGALIEIVPHTS</sequence>
<dbReference type="Gene3D" id="3.10.180.10">
    <property type="entry name" value="2,3-Dihydroxybiphenyl 1,2-Dioxygenase, domain 1"/>
    <property type="match status" value="1"/>
</dbReference>
<evidence type="ECO:0000313" key="1">
    <source>
        <dbReference type="EMBL" id="MDP9820790.1"/>
    </source>
</evidence>
<dbReference type="InterPro" id="IPR029068">
    <property type="entry name" value="Glyas_Bleomycin-R_OHBP_Dase"/>
</dbReference>
<dbReference type="SUPFAM" id="SSF54593">
    <property type="entry name" value="Glyoxalase/Bleomycin resistance protein/Dihydroxybiphenyl dioxygenase"/>
    <property type="match status" value="1"/>
</dbReference>
<comment type="caution">
    <text evidence="1">The sequence shown here is derived from an EMBL/GenBank/DDBJ whole genome shotgun (WGS) entry which is preliminary data.</text>
</comment>
<reference evidence="1 2" key="1">
    <citation type="submission" date="2023-07" db="EMBL/GenBank/DDBJ databases">
        <title>Sequencing the genomes of 1000 actinobacteria strains.</title>
        <authorList>
            <person name="Klenk H.-P."/>
        </authorList>
    </citation>
    <scope>NUCLEOTIDE SEQUENCE [LARGE SCALE GENOMIC DNA]</scope>
    <source>
        <strain evidence="1 2">GD13</strain>
    </source>
</reference>
<proteinExistence type="predicted"/>
<keyword evidence="2" id="KW-1185">Reference proteome</keyword>
<gene>
    <name evidence="1" type="ORF">J2S59_000599</name>
</gene>
<accession>A0ABT9NLU2</accession>
<dbReference type="Proteomes" id="UP001240447">
    <property type="component" value="Unassembled WGS sequence"/>
</dbReference>
<protein>
    <recommendedName>
        <fullName evidence="3">Lactoylglutathione lyase</fullName>
    </recommendedName>
</protein>